<proteinExistence type="predicted"/>
<dbReference type="Gene3D" id="3.40.50.150">
    <property type="entry name" value="Vaccinia Virus protein VP39"/>
    <property type="match status" value="1"/>
</dbReference>
<evidence type="ECO:0000256" key="1">
    <source>
        <dbReference type="SAM" id="MobiDB-lite"/>
    </source>
</evidence>
<dbReference type="InterPro" id="IPR029063">
    <property type="entry name" value="SAM-dependent_MTases_sf"/>
</dbReference>
<reference evidence="2 3" key="1">
    <citation type="submission" date="2018-11" db="EMBL/GenBank/DDBJ databases">
        <title>Genome sequence of Saitozyma podzolica DSM 27192.</title>
        <authorList>
            <person name="Aliyu H."/>
            <person name="Gorte O."/>
            <person name="Ochsenreither K."/>
        </authorList>
    </citation>
    <scope>NUCLEOTIDE SEQUENCE [LARGE SCALE GENOMIC DNA]</scope>
    <source>
        <strain evidence="2 3">DSM 27192</strain>
    </source>
</reference>
<dbReference type="STRING" id="1890683.A0A427YI72"/>
<evidence type="ECO:0008006" key="4">
    <source>
        <dbReference type="Google" id="ProtNLM"/>
    </source>
</evidence>
<keyword evidence="3" id="KW-1185">Reference proteome</keyword>
<feature type="compositionally biased region" description="Basic and acidic residues" evidence="1">
    <location>
        <begin position="59"/>
        <end position="72"/>
    </location>
</feature>
<feature type="compositionally biased region" description="Acidic residues" evidence="1">
    <location>
        <begin position="126"/>
        <end position="145"/>
    </location>
</feature>
<feature type="compositionally biased region" description="Polar residues" evidence="1">
    <location>
        <begin position="298"/>
        <end position="312"/>
    </location>
</feature>
<protein>
    <recommendedName>
        <fullName evidence="4">S-adenosylmethionine-dependent methyltransferase</fullName>
    </recommendedName>
</protein>
<sequence>MPRDRVQELIPSTFLPHLPRSTSTLSPLRTPDLLSHIAVLRELYLPPIHGGFTPADTSLDERPSARREERERRSKQRERRFSAGLVETMDGLGLGLELDPNGPAPGPGDILGSGATSLQDVREEPDSGSEYDSEDDESDEADDDGGPSAHLDPFEREWSQKWLNGVVRRAQTILEELEGQEDAEEESAALIKAIEAVLRDATAVLAMMAGTSAAGSLTRHLLFPINPSLAPGLRAIRPDIPPNPNLSPETTTFLATLSVSPTSPLTSFRRPPNPSYSPEARSRSRRSGTLGSERGGEQSASPTTSFGTSLSPSRKLERRGRGRRAAVPILLHDAPMSDHLSVGVQTWGSAILLGREMALRPSDFGLSNTPHGRPVRVLELGAGTGLLSILCRKLLDLENASASSPSRSPSHSGMWNGASPGLVVATDFLPSVLDNLKICVDLNFPPVVAGDLGVESGTDKTPTSGIHIAKLDWTTFPSWAARRATATSAGVHSDQPSVGVLGTDENSTAEQTSRFMDEPFDLVLASDCVYDETHAAMLRQVAGWVLRLPDPNIQGDVGGTFHILSPLRPTFAPELESIDTNFPTLTSYPPLPLRQAALDSPGQAGTVSRSVPTPPELKGEGLGVARGLKLGARGEGKRGVKGRKGEGRVDENQGYWWWEVGWG</sequence>
<accession>A0A427YI72</accession>
<dbReference type="AlphaFoldDB" id="A0A427YI72"/>
<evidence type="ECO:0000313" key="2">
    <source>
        <dbReference type="EMBL" id="RSH90784.1"/>
    </source>
</evidence>
<organism evidence="2 3">
    <name type="scientific">Saitozyma podzolica</name>
    <dbReference type="NCBI Taxonomy" id="1890683"/>
    <lineage>
        <taxon>Eukaryota</taxon>
        <taxon>Fungi</taxon>
        <taxon>Dikarya</taxon>
        <taxon>Basidiomycota</taxon>
        <taxon>Agaricomycotina</taxon>
        <taxon>Tremellomycetes</taxon>
        <taxon>Tremellales</taxon>
        <taxon>Trimorphomycetaceae</taxon>
        <taxon>Saitozyma</taxon>
    </lineage>
</organism>
<dbReference type="GO" id="GO:0008757">
    <property type="term" value="F:S-adenosylmethionine-dependent methyltransferase activity"/>
    <property type="evidence" value="ECO:0007669"/>
    <property type="project" value="UniProtKB-ARBA"/>
</dbReference>
<dbReference type="SUPFAM" id="SSF53335">
    <property type="entry name" value="S-adenosyl-L-methionine-dependent methyltransferases"/>
    <property type="match status" value="1"/>
</dbReference>
<dbReference type="Proteomes" id="UP000279259">
    <property type="component" value="Unassembled WGS sequence"/>
</dbReference>
<dbReference type="EMBL" id="RSCD01000009">
    <property type="protein sequence ID" value="RSH90784.1"/>
    <property type="molecule type" value="Genomic_DNA"/>
</dbReference>
<feature type="region of interest" description="Disordered" evidence="1">
    <location>
        <begin position="261"/>
        <end position="322"/>
    </location>
</feature>
<feature type="region of interest" description="Disordered" evidence="1">
    <location>
        <begin position="50"/>
        <end position="152"/>
    </location>
</feature>
<name>A0A427YI72_9TREE</name>
<comment type="caution">
    <text evidence="2">The sequence shown here is derived from an EMBL/GenBank/DDBJ whole genome shotgun (WGS) entry which is preliminary data.</text>
</comment>
<feature type="region of interest" description="Disordered" evidence="1">
    <location>
        <begin position="598"/>
        <end position="621"/>
    </location>
</feature>
<dbReference type="PANTHER" id="PTHR14614:SF142">
    <property type="entry name" value="FAM86 N-TERMINAL DOMAIN-CONTAINING PROTEIN"/>
    <property type="match status" value="1"/>
</dbReference>
<dbReference type="OrthoDB" id="433955at2759"/>
<gene>
    <name evidence="2" type="ORF">EHS25_009959</name>
</gene>
<dbReference type="PANTHER" id="PTHR14614">
    <property type="entry name" value="HEPATOCELLULAR CARCINOMA-ASSOCIATED ANTIGEN"/>
    <property type="match status" value="1"/>
</dbReference>
<evidence type="ECO:0000313" key="3">
    <source>
        <dbReference type="Proteomes" id="UP000279259"/>
    </source>
</evidence>
<dbReference type="InterPro" id="IPR019410">
    <property type="entry name" value="Methyltransf_16"/>
</dbReference>